<proteinExistence type="predicted"/>
<keyword evidence="2" id="KW-1185">Reference proteome</keyword>
<evidence type="ECO:0000313" key="1">
    <source>
        <dbReference type="EMBL" id="SAI74115.1"/>
    </source>
</evidence>
<dbReference type="STRING" id="123899.SAMEA3906487_04045"/>
<dbReference type="KEGG" id="btrm:SAMEA390648704045"/>
<dbReference type="eggNOG" id="ENOG50349BV">
    <property type="taxonomic scope" value="Bacteria"/>
</dbReference>
<dbReference type="EMBL" id="LT546645">
    <property type="protein sequence ID" value="SAI74115.1"/>
    <property type="molecule type" value="Genomic_DNA"/>
</dbReference>
<organism evidence="1 2">
    <name type="scientific">Bordetella trematum</name>
    <dbReference type="NCBI Taxonomy" id="123899"/>
    <lineage>
        <taxon>Bacteria</taxon>
        <taxon>Pseudomonadati</taxon>
        <taxon>Pseudomonadota</taxon>
        <taxon>Betaproteobacteria</taxon>
        <taxon>Burkholderiales</taxon>
        <taxon>Alcaligenaceae</taxon>
        <taxon>Bordetella</taxon>
    </lineage>
</organism>
<dbReference type="Proteomes" id="UP000076825">
    <property type="component" value="Chromosome 1"/>
</dbReference>
<accession>A0A157SUT4</accession>
<dbReference type="AlphaFoldDB" id="A0A157SUT4"/>
<evidence type="ECO:0000313" key="2">
    <source>
        <dbReference type="Proteomes" id="UP000076825"/>
    </source>
</evidence>
<name>A0A157SUT4_9BORD</name>
<gene>
    <name evidence="1" type="ORF">SAMEA3906487_04045</name>
</gene>
<protein>
    <submittedName>
        <fullName evidence="1">Type IV pilus assembly protein</fullName>
    </submittedName>
</protein>
<dbReference type="PATRIC" id="fig|123899.6.peg.4042"/>
<sequence>MTAAFQAGLEAGWRVSTPGLDQIQLAWTAGGQCPSAVQADARRMPPDALWLRALQPWRQAFAELWMGPWAAASGDGKTAPMSRALRFKGPLRSFFLPEWPVLGVRWQRLMLQLDPEQAITLRHSPLTVLLEGALHAPSVDIP</sequence>
<dbReference type="RefSeq" id="WP_231940084.1">
    <property type="nucleotide sequence ID" value="NZ_LT546645.1"/>
</dbReference>
<reference evidence="1 2" key="1">
    <citation type="submission" date="2016-04" db="EMBL/GenBank/DDBJ databases">
        <authorList>
            <consortium name="Pathogen Informatics"/>
        </authorList>
    </citation>
    <scope>NUCLEOTIDE SEQUENCE [LARGE SCALE GENOMIC DNA]</scope>
    <source>
        <strain evidence="1 2">H044680328</strain>
    </source>
</reference>